<dbReference type="OrthoDB" id="5362269at2759"/>
<name>A0A2B7YQZ2_POLH7</name>
<keyword evidence="4" id="KW-1185">Reference proteome</keyword>
<evidence type="ECO:0000313" key="4">
    <source>
        <dbReference type="Proteomes" id="UP000224634"/>
    </source>
</evidence>
<dbReference type="AlphaFoldDB" id="A0A2B7YQZ2"/>
<dbReference type="Proteomes" id="UP000224634">
    <property type="component" value="Unassembled WGS sequence"/>
</dbReference>
<feature type="chain" id="PRO_5012631918" evidence="2">
    <location>
        <begin position="24"/>
        <end position="204"/>
    </location>
</feature>
<proteinExistence type="predicted"/>
<feature type="compositionally biased region" description="Pro residues" evidence="1">
    <location>
        <begin position="182"/>
        <end position="194"/>
    </location>
</feature>
<feature type="region of interest" description="Disordered" evidence="1">
    <location>
        <begin position="160"/>
        <end position="204"/>
    </location>
</feature>
<organism evidence="3 4">
    <name type="scientific">Polytolypa hystricis (strain UAMH7299)</name>
    <dbReference type="NCBI Taxonomy" id="1447883"/>
    <lineage>
        <taxon>Eukaryota</taxon>
        <taxon>Fungi</taxon>
        <taxon>Dikarya</taxon>
        <taxon>Ascomycota</taxon>
        <taxon>Pezizomycotina</taxon>
        <taxon>Eurotiomycetes</taxon>
        <taxon>Eurotiomycetidae</taxon>
        <taxon>Onygenales</taxon>
        <taxon>Onygenales incertae sedis</taxon>
        <taxon>Polytolypa</taxon>
    </lineage>
</organism>
<reference evidence="3 4" key="1">
    <citation type="submission" date="2017-10" db="EMBL/GenBank/DDBJ databases">
        <title>Comparative genomics in systemic dimorphic fungi from Ajellomycetaceae.</title>
        <authorList>
            <person name="Munoz J.F."/>
            <person name="Mcewen J.G."/>
            <person name="Clay O.K."/>
            <person name="Cuomo C.A."/>
        </authorList>
    </citation>
    <scope>NUCLEOTIDE SEQUENCE [LARGE SCALE GENOMIC DNA]</scope>
    <source>
        <strain evidence="3 4">UAMH7299</strain>
    </source>
</reference>
<feature type="signal peptide" evidence="2">
    <location>
        <begin position="1"/>
        <end position="23"/>
    </location>
</feature>
<gene>
    <name evidence="3" type="ORF">AJ80_02559</name>
</gene>
<feature type="non-terminal residue" evidence="3">
    <location>
        <position position="204"/>
    </location>
</feature>
<accession>A0A2B7YQZ2</accession>
<protein>
    <submittedName>
        <fullName evidence="3">Uncharacterized protein</fullName>
    </submittedName>
</protein>
<feature type="compositionally biased region" description="Low complexity" evidence="1">
    <location>
        <begin position="195"/>
        <end position="204"/>
    </location>
</feature>
<comment type="caution">
    <text evidence="3">The sequence shown here is derived from an EMBL/GenBank/DDBJ whole genome shotgun (WGS) entry which is preliminary data.</text>
</comment>
<evidence type="ECO:0000313" key="3">
    <source>
        <dbReference type="EMBL" id="PGH23449.1"/>
    </source>
</evidence>
<keyword evidence="2" id="KW-0732">Signal</keyword>
<evidence type="ECO:0000256" key="1">
    <source>
        <dbReference type="SAM" id="MobiDB-lite"/>
    </source>
</evidence>
<dbReference type="STRING" id="1447883.A0A2B7YQZ2"/>
<evidence type="ECO:0000256" key="2">
    <source>
        <dbReference type="SAM" id="SignalP"/>
    </source>
</evidence>
<dbReference type="EMBL" id="PDNA01000024">
    <property type="protein sequence ID" value="PGH23449.1"/>
    <property type="molecule type" value="Genomic_DNA"/>
</dbReference>
<sequence>MKLGYWAIVAALGLCDRAREVFALPQAGTIPPSPTGASCTFHQDHWDCTSQCTTTTSYLGIATSISDYDSFISSMNAVYSTGGSFSGSEVPVYTNAFTFPGLGLITAYGYYDSDALTSAGYSIISGVTTITAPCEETPTLPPSPTGSLCSPHGDHWHCEPTPPITSSPGECEPHGDHWHCPPGVPEPTSPPNEPPTESESSSVG</sequence>